<feature type="compositionally biased region" description="Basic and acidic residues" evidence="1">
    <location>
        <begin position="64"/>
        <end position="90"/>
    </location>
</feature>
<feature type="compositionally biased region" description="Polar residues" evidence="1">
    <location>
        <begin position="121"/>
        <end position="132"/>
    </location>
</feature>
<name>A0A1L7X6U3_9HELO</name>
<feature type="compositionally biased region" description="Acidic residues" evidence="1">
    <location>
        <begin position="51"/>
        <end position="63"/>
    </location>
</feature>
<feature type="region of interest" description="Disordered" evidence="1">
    <location>
        <begin position="31"/>
        <end position="230"/>
    </location>
</feature>
<gene>
    <name evidence="3" type="ORF">PAC_10625</name>
</gene>
<keyword evidence="4" id="KW-1185">Reference proteome</keyword>
<feature type="compositionally biased region" description="Basic and acidic residues" evidence="1">
    <location>
        <begin position="208"/>
        <end position="227"/>
    </location>
</feature>
<dbReference type="OrthoDB" id="3561227at2759"/>
<accession>A0A1L7X6U3</accession>
<keyword evidence="2" id="KW-0472">Membrane</keyword>
<evidence type="ECO:0000313" key="3">
    <source>
        <dbReference type="EMBL" id="CZR60729.1"/>
    </source>
</evidence>
<organism evidence="3 4">
    <name type="scientific">Phialocephala subalpina</name>
    <dbReference type="NCBI Taxonomy" id="576137"/>
    <lineage>
        <taxon>Eukaryota</taxon>
        <taxon>Fungi</taxon>
        <taxon>Dikarya</taxon>
        <taxon>Ascomycota</taxon>
        <taxon>Pezizomycotina</taxon>
        <taxon>Leotiomycetes</taxon>
        <taxon>Helotiales</taxon>
        <taxon>Mollisiaceae</taxon>
        <taxon>Phialocephala</taxon>
        <taxon>Phialocephala fortinii species complex</taxon>
    </lineage>
</organism>
<sequence length="301" mass="34128">MEDFIELGIEGVDRLVDKHFHKVPNKYIDPHTYRHLHHRNRGEKRSRRGEDEDSVDEVEEDEERGSAARDDDRYDRRSEDSHRPRRRQTDPSETYSSGGYEYVAPPAAAGAAAGYGYDHNGPTSVPRTQPQYVPNPGATQDPHGYANQYLPPPPPPLTSDLQSDRPRRRPDRLLRRSSSQPPGVKEYDRERRREEKERERRRRANSYSDDRWRDLPGTESAGGKKDGGQSNTEKVVLTLLGAAVGGLAVSAVIDRMDKKDKKSDRGEDMRVGGRERERTGGGGRGHRVEGTRRSRKGGGRR</sequence>
<keyword evidence="2" id="KW-1133">Transmembrane helix</keyword>
<dbReference type="Proteomes" id="UP000184330">
    <property type="component" value="Unassembled WGS sequence"/>
</dbReference>
<feature type="compositionally biased region" description="Basic and acidic residues" evidence="1">
    <location>
        <begin position="254"/>
        <end position="279"/>
    </location>
</feature>
<feature type="compositionally biased region" description="Basic and acidic residues" evidence="1">
    <location>
        <begin position="185"/>
        <end position="198"/>
    </location>
</feature>
<dbReference type="EMBL" id="FJOG01000016">
    <property type="protein sequence ID" value="CZR60729.1"/>
    <property type="molecule type" value="Genomic_DNA"/>
</dbReference>
<feature type="transmembrane region" description="Helical" evidence="2">
    <location>
        <begin position="235"/>
        <end position="253"/>
    </location>
</feature>
<evidence type="ECO:0000256" key="2">
    <source>
        <dbReference type="SAM" id="Phobius"/>
    </source>
</evidence>
<protein>
    <submittedName>
        <fullName evidence="3">Uncharacterized protein</fullName>
    </submittedName>
</protein>
<feature type="region of interest" description="Disordered" evidence="1">
    <location>
        <begin position="246"/>
        <end position="301"/>
    </location>
</feature>
<keyword evidence="2" id="KW-0812">Transmembrane</keyword>
<reference evidence="3 4" key="1">
    <citation type="submission" date="2016-03" db="EMBL/GenBank/DDBJ databases">
        <authorList>
            <person name="Ploux O."/>
        </authorList>
    </citation>
    <scope>NUCLEOTIDE SEQUENCE [LARGE SCALE GENOMIC DNA]</scope>
    <source>
        <strain evidence="3 4">UAMH 11012</strain>
    </source>
</reference>
<feature type="compositionally biased region" description="Low complexity" evidence="1">
    <location>
        <begin position="98"/>
        <end position="117"/>
    </location>
</feature>
<evidence type="ECO:0000256" key="1">
    <source>
        <dbReference type="SAM" id="MobiDB-lite"/>
    </source>
</evidence>
<evidence type="ECO:0000313" key="4">
    <source>
        <dbReference type="Proteomes" id="UP000184330"/>
    </source>
</evidence>
<dbReference type="AlphaFoldDB" id="A0A1L7X6U3"/>
<proteinExistence type="predicted"/>
<feature type="compositionally biased region" description="Basic residues" evidence="1">
    <location>
        <begin position="33"/>
        <end position="47"/>
    </location>
</feature>